<accession>A0ABR1KU10</accession>
<name>A0ABR1KU10_9PEZI</name>
<sequence>MANAEETSGARDHVNLAVEHIQELSRTKEDIPQLLTAAGSAVSALTNRDLPPPPPSSSTDDPSSTPDSPLEARKAAFSAHTRTYFSLVRTIQDNLMREIGALEDAGVIPAKAEKVEGGSGAGGEVKNGGLGELDVGWLNARTRDVGVVKGAELVAEARKRLEARLGEGEGQDGEDTHMG</sequence>
<dbReference type="Gene3D" id="1.10.287.3490">
    <property type="match status" value="1"/>
</dbReference>
<evidence type="ECO:0000256" key="4">
    <source>
        <dbReference type="RuleBase" id="RU364147"/>
    </source>
</evidence>
<dbReference type="InterPro" id="IPR019404">
    <property type="entry name" value="Mediator_Med11"/>
</dbReference>
<feature type="compositionally biased region" description="Low complexity" evidence="5">
    <location>
        <begin position="57"/>
        <end position="69"/>
    </location>
</feature>
<evidence type="ECO:0000313" key="6">
    <source>
        <dbReference type="EMBL" id="KAK7521626.1"/>
    </source>
</evidence>
<proteinExistence type="inferred from homology"/>
<evidence type="ECO:0000256" key="3">
    <source>
        <dbReference type="ARBA" id="ARBA00023242"/>
    </source>
</evidence>
<comment type="caution">
    <text evidence="6">The sequence shown here is derived from an EMBL/GenBank/DDBJ whole genome shotgun (WGS) entry which is preliminary data.</text>
</comment>
<keyword evidence="4" id="KW-0805">Transcription regulation</keyword>
<evidence type="ECO:0000313" key="7">
    <source>
        <dbReference type="Proteomes" id="UP001363622"/>
    </source>
</evidence>
<reference evidence="6 7" key="1">
    <citation type="submission" date="2024-04" db="EMBL/GenBank/DDBJ databases">
        <title>Phyllosticta paracitricarpa is synonymous to the EU quarantine fungus P. citricarpa based on phylogenomic analyses.</title>
        <authorList>
            <consortium name="Lawrence Berkeley National Laboratory"/>
            <person name="Van Ingen-Buijs V.A."/>
            <person name="Van Westerhoven A.C."/>
            <person name="Haridas S."/>
            <person name="Skiadas P."/>
            <person name="Martin F."/>
            <person name="Groenewald J.Z."/>
            <person name="Crous P.W."/>
            <person name="Seidl M.F."/>
        </authorList>
    </citation>
    <scope>NUCLEOTIDE SEQUENCE [LARGE SCALE GENOMIC DNA]</scope>
    <source>
        <strain evidence="6 7">CBS 123371</strain>
    </source>
</reference>
<protein>
    <recommendedName>
        <fullName evidence="4">Mediator of RNA polymerase II transcription subunit 11</fullName>
    </recommendedName>
    <alternativeName>
        <fullName evidence="4">Mediator complex subunit 11</fullName>
    </alternativeName>
</protein>
<comment type="similarity">
    <text evidence="2 4">Belongs to the Mediator complex subunit 11 family.</text>
</comment>
<organism evidence="6 7">
    <name type="scientific">Phyllosticta citriasiana</name>
    <dbReference type="NCBI Taxonomy" id="595635"/>
    <lineage>
        <taxon>Eukaryota</taxon>
        <taxon>Fungi</taxon>
        <taxon>Dikarya</taxon>
        <taxon>Ascomycota</taxon>
        <taxon>Pezizomycotina</taxon>
        <taxon>Dothideomycetes</taxon>
        <taxon>Dothideomycetes incertae sedis</taxon>
        <taxon>Botryosphaeriales</taxon>
        <taxon>Phyllostictaceae</taxon>
        <taxon>Phyllosticta</taxon>
    </lineage>
</organism>
<comment type="function">
    <text evidence="4">Component of the Mediator complex, a coactivator involved in the regulated transcription of nearly all RNA polymerase II-dependent genes. Mediator functions as a bridge to convey information from gene-specific regulatory proteins to the basal RNA polymerase II transcription machinery. Mediator is recruited to promoters by direct interactions with regulatory proteins and serves as a scaffold for the assembly of a functional pre-initiation complex with RNA polymerase II and the general transcription factors.</text>
</comment>
<keyword evidence="4" id="KW-0010">Activator</keyword>
<evidence type="ECO:0000256" key="1">
    <source>
        <dbReference type="ARBA" id="ARBA00004123"/>
    </source>
</evidence>
<evidence type="ECO:0000256" key="2">
    <source>
        <dbReference type="ARBA" id="ARBA00008186"/>
    </source>
</evidence>
<evidence type="ECO:0000256" key="5">
    <source>
        <dbReference type="SAM" id="MobiDB-lite"/>
    </source>
</evidence>
<dbReference type="Pfam" id="PF10280">
    <property type="entry name" value="Med11"/>
    <property type="match status" value="1"/>
</dbReference>
<keyword evidence="7" id="KW-1185">Reference proteome</keyword>
<dbReference type="EMBL" id="JBBPHU010000002">
    <property type="protein sequence ID" value="KAK7521626.1"/>
    <property type="molecule type" value="Genomic_DNA"/>
</dbReference>
<keyword evidence="3 4" id="KW-0539">Nucleus</keyword>
<dbReference type="Proteomes" id="UP001363622">
    <property type="component" value="Unassembled WGS sequence"/>
</dbReference>
<gene>
    <name evidence="4" type="primary">MED11</name>
    <name evidence="6" type="ORF">IWZ03DRAFT_411847</name>
</gene>
<keyword evidence="4" id="KW-0804">Transcription</keyword>
<comment type="subunit">
    <text evidence="4">Component of the Mediator complex.</text>
</comment>
<feature type="region of interest" description="Disordered" evidence="5">
    <location>
        <begin position="39"/>
        <end position="75"/>
    </location>
</feature>
<comment type="subcellular location">
    <subcellularLocation>
        <location evidence="1 4">Nucleus</location>
    </subcellularLocation>
</comment>